<keyword evidence="18" id="KW-0511">Multifunctional enzyme</keyword>
<keyword evidence="13" id="KW-0735">Signal-anchor</keyword>
<dbReference type="InterPro" id="IPR036950">
    <property type="entry name" value="PBP_transglycosylase"/>
</dbReference>
<dbReference type="Gene3D" id="3.40.710.10">
    <property type="entry name" value="DD-peptidase/beta-lactamase superfamily"/>
    <property type="match status" value="1"/>
</dbReference>
<keyword evidence="16 23" id="KW-0472">Membrane</keyword>
<dbReference type="GO" id="GO:0071555">
    <property type="term" value="P:cell wall organization"/>
    <property type="evidence" value="ECO:0007669"/>
    <property type="project" value="UniProtKB-KW"/>
</dbReference>
<comment type="function">
    <text evidence="1">Cell wall formation. Synthesis of cross-linked peptidoglycan from the lipid intermediates. The enzyme has a penicillin-insensitive transglycosylase N-terminal domain (formation of linear glycan strands) and a penicillin-sensitive transpeptidase C-terminal domain (cross-linking of the peptide subunits).</text>
</comment>
<evidence type="ECO:0000256" key="19">
    <source>
        <dbReference type="ARBA" id="ARBA00023316"/>
    </source>
</evidence>
<keyword evidence="17" id="KW-0046">Antibiotic resistance</keyword>
<dbReference type="InterPro" id="IPR023346">
    <property type="entry name" value="Lysozyme-like_dom_sf"/>
</dbReference>
<sequence length="690" mass="78916">MKTKKMSTAKIILKVVFGVFLLFFLTLLIVLIFFRLYLNSFKEDIIDLEIEASRFSRNSSIYIVDDRGATKEYQKVFGNEARVWLKFSEIPKHMVDAIISIEDKRFYSHSGIDFIRSAGAIYNAIVLHKPSYGGSTLTQQLIKNVTQDNEFTSSRKAREMARAIRLEKKYSKDEILEFYLNIVNFGAGSRGVEMASQIYFGKSIKKCSIAEFASIAAITQNPRLFNPITNPENNKKRRNLIINEMHKQNRISNNEYKTSISESENLKFNKNSKTENKKSQKLLKNWYIEIMCKEISDDLIKKYKIKKGMAEDILFSSGLNIYCAMDENMQDRCEEVIKDKNIMPKDPDLELGFIMMDYNGRILAMLGSSKPKTENFIFDRCNLARRQPGSTIKPLSVYTPAIERGIYHFSSVIADEPLEIGRNEDGSAKKWPENWYKKYHGKVILQWAIEKSANAPAAQILNKIGLQESFSFLTQKLKILNLDSNDSNSFSALATGGTHVGLTVREMTCAFQIFGNEGKYAKPYTYLYVTDSENRVILDNRKKPPKNVIKPETAGIVNRLLRQVIIGSEGTGRAANIDGVEIIGKTGTTNNDYDLWFIGLTPYFCAGIRVGYDTPKRINDTKAAIRIWRSIVIKFLLNKPKKDFKYSENLVKREYCCETGCLANKNCYPKKCGYYDINNLPKSCYLHTDD</sequence>
<reference evidence="26" key="1">
    <citation type="journal article" date="2023" name="ISME J.">
        <title>Emergence of putative energy parasites within Clostridia revealed by genome analysis of a novel endosymbiotic clade.</title>
        <authorList>
            <person name="Takahashi K."/>
            <person name="Kuwahara H."/>
            <person name="Horikawa Y."/>
            <person name="Izawa K."/>
            <person name="Kato D."/>
            <person name="Inagaki T."/>
            <person name="Yuki M."/>
            <person name="Ohkuma M."/>
            <person name="Hongoh Y."/>
        </authorList>
    </citation>
    <scope>NUCLEOTIDE SEQUENCE</scope>
    <source>
        <strain evidence="26">CfP3-15</strain>
    </source>
</reference>
<evidence type="ECO:0000256" key="22">
    <source>
        <dbReference type="ARBA" id="ARBA00049902"/>
    </source>
</evidence>
<evidence type="ECO:0000256" key="3">
    <source>
        <dbReference type="ARBA" id="ARBA00012448"/>
    </source>
</evidence>
<evidence type="ECO:0000256" key="7">
    <source>
        <dbReference type="ARBA" id="ARBA00022670"/>
    </source>
</evidence>
<evidence type="ECO:0000256" key="14">
    <source>
        <dbReference type="ARBA" id="ARBA00022984"/>
    </source>
</evidence>
<evidence type="ECO:0000256" key="23">
    <source>
        <dbReference type="SAM" id="Phobius"/>
    </source>
</evidence>
<dbReference type="PANTHER" id="PTHR32282">
    <property type="entry name" value="BINDING PROTEIN TRANSPEPTIDASE, PUTATIVE-RELATED"/>
    <property type="match status" value="1"/>
</dbReference>
<dbReference type="SUPFAM" id="SSF56601">
    <property type="entry name" value="beta-lactamase/transpeptidase-like"/>
    <property type="match status" value="1"/>
</dbReference>
<keyword evidence="6" id="KW-0121">Carboxypeptidase</keyword>
<evidence type="ECO:0000256" key="1">
    <source>
        <dbReference type="ARBA" id="ARBA00002624"/>
    </source>
</evidence>
<dbReference type="GO" id="GO:0009252">
    <property type="term" value="P:peptidoglycan biosynthetic process"/>
    <property type="evidence" value="ECO:0007669"/>
    <property type="project" value="UniProtKB-KW"/>
</dbReference>
<dbReference type="GO" id="GO:0030288">
    <property type="term" value="C:outer membrane-bounded periplasmic space"/>
    <property type="evidence" value="ECO:0007669"/>
    <property type="project" value="TreeGrafter"/>
</dbReference>
<dbReference type="Pfam" id="PF00912">
    <property type="entry name" value="Transgly"/>
    <property type="match status" value="1"/>
</dbReference>
<dbReference type="GO" id="GO:0006508">
    <property type="term" value="P:proteolysis"/>
    <property type="evidence" value="ECO:0007669"/>
    <property type="project" value="UniProtKB-KW"/>
</dbReference>
<keyword evidence="11" id="KW-0378">Hydrolase</keyword>
<evidence type="ECO:0000256" key="15">
    <source>
        <dbReference type="ARBA" id="ARBA00022989"/>
    </source>
</evidence>
<keyword evidence="19" id="KW-0961">Cell wall biogenesis/degradation</keyword>
<keyword evidence="12" id="KW-0133">Cell shape</keyword>
<keyword evidence="5" id="KW-1003">Cell membrane</keyword>
<feature type="domain" description="Glycosyl transferase family 51" evidence="25">
    <location>
        <begin position="78"/>
        <end position="246"/>
    </location>
</feature>
<dbReference type="InterPro" id="IPR001264">
    <property type="entry name" value="Glyco_trans_51"/>
</dbReference>
<dbReference type="GO" id="GO:0046677">
    <property type="term" value="P:response to antibiotic"/>
    <property type="evidence" value="ECO:0007669"/>
    <property type="project" value="UniProtKB-KW"/>
</dbReference>
<comment type="catalytic activity">
    <reaction evidence="22">
        <text>[GlcNAc-(1-&gt;4)-Mur2Ac(oyl-L-Ala-gamma-D-Glu-L-Lys-D-Ala-D-Ala)](n)-di-trans,octa-cis-undecaprenyl diphosphate + beta-D-GlcNAc-(1-&gt;4)-Mur2Ac(oyl-L-Ala-gamma-D-Glu-L-Lys-D-Ala-D-Ala)-di-trans,octa-cis-undecaprenyl diphosphate = [GlcNAc-(1-&gt;4)-Mur2Ac(oyl-L-Ala-gamma-D-Glu-L-Lys-D-Ala-D-Ala)](n+1)-di-trans,octa-cis-undecaprenyl diphosphate + di-trans,octa-cis-undecaprenyl diphosphate + H(+)</text>
        <dbReference type="Rhea" id="RHEA:23708"/>
        <dbReference type="Rhea" id="RHEA-COMP:9602"/>
        <dbReference type="Rhea" id="RHEA-COMP:9603"/>
        <dbReference type="ChEBI" id="CHEBI:15378"/>
        <dbReference type="ChEBI" id="CHEBI:58405"/>
        <dbReference type="ChEBI" id="CHEBI:60033"/>
        <dbReference type="ChEBI" id="CHEBI:78435"/>
        <dbReference type="EC" id="2.4.99.28"/>
    </reaction>
</comment>
<evidence type="ECO:0000256" key="21">
    <source>
        <dbReference type="ARBA" id="ARBA00044770"/>
    </source>
</evidence>
<dbReference type="InterPro" id="IPR050396">
    <property type="entry name" value="Glycosyltr_51/Transpeptidase"/>
</dbReference>
<dbReference type="Gene3D" id="1.10.3810.10">
    <property type="entry name" value="Biosynthetic peptidoglycan transglycosylase-like"/>
    <property type="match status" value="1"/>
</dbReference>
<dbReference type="InterPro" id="IPR001460">
    <property type="entry name" value="PCN-bd_Tpept"/>
</dbReference>
<evidence type="ECO:0000256" key="5">
    <source>
        <dbReference type="ARBA" id="ARBA00022475"/>
    </source>
</evidence>
<evidence type="ECO:0000256" key="2">
    <source>
        <dbReference type="ARBA" id="ARBA00004401"/>
    </source>
</evidence>
<protein>
    <recommendedName>
        <fullName evidence="4">Penicillin-binding protein 1A</fullName>
        <ecNumber evidence="21">2.4.99.28</ecNumber>
        <ecNumber evidence="3">3.4.16.4</ecNumber>
    </recommendedName>
</protein>
<evidence type="ECO:0000256" key="4">
    <source>
        <dbReference type="ARBA" id="ARBA00018638"/>
    </source>
</evidence>
<evidence type="ECO:0000256" key="13">
    <source>
        <dbReference type="ARBA" id="ARBA00022968"/>
    </source>
</evidence>
<evidence type="ECO:0000256" key="9">
    <source>
        <dbReference type="ARBA" id="ARBA00022679"/>
    </source>
</evidence>
<dbReference type="EMBL" id="AP027924">
    <property type="protein sequence ID" value="BED91894.1"/>
    <property type="molecule type" value="Genomic_DNA"/>
</dbReference>
<evidence type="ECO:0000256" key="6">
    <source>
        <dbReference type="ARBA" id="ARBA00022645"/>
    </source>
</evidence>
<dbReference type="GO" id="GO:0008658">
    <property type="term" value="F:penicillin binding"/>
    <property type="evidence" value="ECO:0007669"/>
    <property type="project" value="InterPro"/>
</dbReference>
<evidence type="ECO:0000256" key="18">
    <source>
        <dbReference type="ARBA" id="ARBA00023268"/>
    </source>
</evidence>
<dbReference type="KEGG" id="ips:CfP315_0437"/>
<evidence type="ECO:0000256" key="8">
    <source>
        <dbReference type="ARBA" id="ARBA00022676"/>
    </source>
</evidence>
<proteinExistence type="predicted"/>
<dbReference type="Pfam" id="PF00905">
    <property type="entry name" value="Transpeptidase"/>
    <property type="match status" value="1"/>
</dbReference>
<evidence type="ECO:0000256" key="10">
    <source>
        <dbReference type="ARBA" id="ARBA00022692"/>
    </source>
</evidence>
<keyword evidence="10 23" id="KW-0812">Transmembrane</keyword>
<keyword evidence="8" id="KW-0328">Glycosyltransferase</keyword>
<dbReference type="GO" id="GO:0005886">
    <property type="term" value="C:plasma membrane"/>
    <property type="evidence" value="ECO:0007669"/>
    <property type="project" value="UniProtKB-SubCell"/>
</dbReference>
<dbReference type="PANTHER" id="PTHR32282:SF11">
    <property type="entry name" value="PENICILLIN-BINDING PROTEIN 1B"/>
    <property type="match status" value="1"/>
</dbReference>
<dbReference type="EC" id="3.4.16.4" evidence="3"/>
<dbReference type="EC" id="2.4.99.28" evidence="21"/>
<evidence type="ECO:0000256" key="11">
    <source>
        <dbReference type="ARBA" id="ARBA00022801"/>
    </source>
</evidence>
<dbReference type="InterPro" id="IPR012338">
    <property type="entry name" value="Beta-lactam/transpept-like"/>
</dbReference>
<evidence type="ECO:0000256" key="17">
    <source>
        <dbReference type="ARBA" id="ARBA00023251"/>
    </source>
</evidence>
<dbReference type="GO" id="GO:0008360">
    <property type="term" value="P:regulation of cell shape"/>
    <property type="evidence" value="ECO:0007669"/>
    <property type="project" value="UniProtKB-KW"/>
</dbReference>
<keyword evidence="9" id="KW-0808">Transferase</keyword>
<evidence type="ECO:0000256" key="12">
    <source>
        <dbReference type="ARBA" id="ARBA00022960"/>
    </source>
</evidence>
<dbReference type="Proteomes" id="UP001337580">
    <property type="component" value="Chromosome"/>
</dbReference>
<feature type="transmembrane region" description="Helical" evidence="23">
    <location>
        <begin position="12"/>
        <end position="38"/>
    </location>
</feature>
<feature type="domain" description="Penicillin-binding protein transpeptidase" evidence="24">
    <location>
        <begin position="354"/>
        <end position="602"/>
    </location>
</feature>
<comment type="subcellular location">
    <subcellularLocation>
        <location evidence="2">Cell membrane</location>
        <topology evidence="2">Single-pass type II membrane protein</topology>
    </subcellularLocation>
</comment>
<evidence type="ECO:0000259" key="24">
    <source>
        <dbReference type="Pfam" id="PF00905"/>
    </source>
</evidence>
<evidence type="ECO:0000256" key="20">
    <source>
        <dbReference type="ARBA" id="ARBA00034000"/>
    </source>
</evidence>
<keyword evidence="15 23" id="KW-1133">Transmembrane helix</keyword>
<evidence type="ECO:0000313" key="26">
    <source>
        <dbReference type="EMBL" id="BED91894.1"/>
    </source>
</evidence>
<keyword evidence="14" id="KW-0573">Peptidoglycan synthesis</keyword>
<gene>
    <name evidence="26" type="ORF">CfP315_0437</name>
</gene>
<accession>A0AA48HY62</accession>
<evidence type="ECO:0000259" key="25">
    <source>
        <dbReference type="Pfam" id="PF00912"/>
    </source>
</evidence>
<dbReference type="GO" id="GO:0008955">
    <property type="term" value="F:peptidoglycan glycosyltransferase activity"/>
    <property type="evidence" value="ECO:0007669"/>
    <property type="project" value="UniProtKB-EC"/>
</dbReference>
<keyword evidence="7" id="KW-0645">Protease</keyword>
<evidence type="ECO:0000256" key="16">
    <source>
        <dbReference type="ARBA" id="ARBA00023136"/>
    </source>
</evidence>
<comment type="catalytic activity">
    <reaction evidence="20">
        <text>Preferential cleavage: (Ac)2-L-Lys-D-Ala-|-D-Ala. Also transpeptidation of peptidyl-alanyl moieties that are N-acyl substituents of D-alanine.</text>
        <dbReference type="EC" id="3.4.16.4"/>
    </reaction>
</comment>
<dbReference type="SUPFAM" id="SSF53955">
    <property type="entry name" value="Lysozyme-like"/>
    <property type="match status" value="1"/>
</dbReference>
<organism evidence="26">
    <name type="scientific">Candidatus Improbicoccus pseudotrichonymphae</name>
    <dbReference type="NCBI Taxonomy" id="3033792"/>
    <lineage>
        <taxon>Bacteria</taxon>
        <taxon>Bacillati</taxon>
        <taxon>Bacillota</taxon>
        <taxon>Clostridia</taxon>
        <taxon>Candidatus Improbicoccus</taxon>
    </lineage>
</organism>
<dbReference type="GO" id="GO:0009002">
    <property type="term" value="F:serine-type D-Ala-D-Ala carboxypeptidase activity"/>
    <property type="evidence" value="ECO:0007669"/>
    <property type="project" value="UniProtKB-EC"/>
</dbReference>
<name>A0AA48HY62_9FIRM</name>
<dbReference type="AlphaFoldDB" id="A0AA48HY62"/>